<keyword evidence="2" id="KW-1185">Reference proteome</keyword>
<keyword evidence="1" id="KW-0378">Hydrolase</keyword>
<dbReference type="Proteomes" id="UP001596223">
    <property type="component" value="Unassembled WGS sequence"/>
</dbReference>
<dbReference type="InterPro" id="IPR035959">
    <property type="entry name" value="RutC-like_sf"/>
</dbReference>
<dbReference type="PANTHER" id="PTHR11803:SF44">
    <property type="entry name" value="RUTC FAMILY PROTEIN YJGH"/>
    <property type="match status" value="1"/>
</dbReference>
<dbReference type="CDD" id="cd00448">
    <property type="entry name" value="YjgF_YER057c_UK114_family"/>
    <property type="match status" value="1"/>
</dbReference>
<protein>
    <submittedName>
        <fullName evidence="1">RidA family protein</fullName>
        <ecNumber evidence="1">3.5.-.-</ecNumber>
    </submittedName>
</protein>
<dbReference type="PANTHER" id="PTHR11803">
    <property type="entry name" value="2-IMINOBUTANOATE/2-IMINOPROPANOATE DEAMINASE RIDA"/>
    <property type="match status" value="1"/>
</dbReference>
<reference evidence="2" key="1">
    <citation type="journal article" date="2019" name="Int. J. Syst. Evol. Microbiol.">
        <title>The Global Catalogue of Microorganisms (GCM) 10K type strain sequencing project: providing services to taxonomists for standard genome sequencing and annotation.</title>
        <authorList>
            <consortium name="The Broad Institute Genomics Platform"/>
            <consortium name="The Broad Institute Genome Sequencing Center for Infectious Disease"/>
            <person name="Wu L."/>
            <person name="Ma J."/>
        </authorList>
    </citation>
    <scope>NUCLEOTIDE SEQUENCE [LARGE SCALE GENOMIC DNA]</scope>
    <source>
        <strain evidence="2">CCUG 36956</strain>
    </source>
</reference>
<dbReference type="Gene3D" id="3.30.1330.40">
    <property type="entry name" value="RutC-like"/>
    <property type="match status" value="1"/>
</dbReference>
<dbReference type="Pfam" id="PF01042">
    <property type="entry name" value="Ribonuc_L-PSP"/>
    <property type="match status" value="1"/>
</dbReference>
<dbReference type="EC" id="3.5.-.-" evidence="1"/>
<dbReference type="EMBL" id="JBHSQN010000009">
    <property type="protein sequence ID" value="MFC6012137.1"/>
    <property type="molecule type" value="Genomic_DNA"/>
</dbReference>
<comment type="caution">
    <text evidence="1">The sequence shown here is derived from an EMBL/GenBank/DDBJ whole genome shotgun (WGS) entry which is preliminary data.</text>
</comment>
<organism evidence="1 2">
    <name type="scientific">Nocardia lasii</name>
    <dbReference type="NCBI Taxonomy" id="1616107"/>
    <lineage>
        <taxon>Bacteria</taxon>
        <taxon>Bacillati</taxon>
        <taxon>Actinomycetota</taxon>
        <taxon>Actinomycetes</taxon>
        <taxon>Mycobacteriales</taxon>
        <taxon>Nocardiaceae</taxon>
        <taxon>Nocardia</taxon>
    </lineage>
</organism>
<evidence type="ECO:0000313" key="1">
    <source>
        <dbReference type="EMBL" id="MFC6012137.1"/>
    </source>
</evidence>
<sequence>MTNTKPHPAHTLLNPPALHDPVRFGYSHTAAVPAGTGLVFVSGQYGSAPDGSVVSPDFAAQVNQTFANLATALTAHGLDLSHVVSFRAYVVDHDVTKLGPLAEAIAQHWGTTPPTQTLLGITSLAMPDMLFEVEAIAAHP</sequence>
<dbReference type="GO" id="GO:0016787">
    <property type="term" value="F:hydrolase activity"/>
    <property type="evidence" value="ECO:0007669"/>
    <property type="project" value="UniProtKB-KW"/>
</dbReference>
<dbReference type="SUPFAM" id="SSF55298">
    <property type="entry name" value="YjgF-like"/>
    <property type="match status" value="1"/>
</dbReference>
<gene>
    <name evidence="1" type="ORF">ACFP3H_13850</name>
</gene>
<accession>A0ABW1JRR6</accession>
<dbReference type="InterPro" id="IPR006175">
    <property type="entry name" value="YjgF/YER057c/UK114"/>
</dbReference>
<dbReference type="RefSeq" id="WP_378605151.1">
    <property type="nucleotide sequence ID" value="NZ_JBHSQN010000009.1"/>
</dbReference>
<proteinExistence type="predicted"/>
<evidence type="ECO:0000313" key="2">
    <source>
        <dbReference type="Proteomes" id="UP001596223"/>
    </source>
</evidence>
<name>A0ABW1JRR6_9NOCA</name>